<dbReference type="RefSeq" id="WP_077278964.1">
    <property type="nucleotide sequence ID" value="NZ_MVBK01000056.1"/>
</dbReference>
<feature type="transmembrane region" description="Helical" evidence="11">
    <location>
        <begin position="184"/>
        <end position="203"/>
    </location>
</feature>
<name>A0A1V3NGG6_9GAMM</name>
<dbReference type="InterPro" id="IPR003661">
    <property type="entry name" value="HisK_dim/P_dom"/>
</dbReference>
<evidence type="ECO:0000256" key="5">
    <source>
        <dbReference type="ARBA" id="ARBA00022741"/>
    </source>
</evidence>
<keyword evidence="6" id="KW-0418">Kinase</keyword>
<dbReference type="Proteomes" id="UP000189462">
    <property type="component" value="Unassembled WGS sequence"/>
</dbReference>
<evidence type="ECO:0000256" key="7">
    <source>
        <dbReference type="ARBA" id="ARBA00022840"/>
    </source>
</evidence>
<dbReference type="InterPro" id="IPR007891">
    <property type="entry name" value="CHASE3"/>
</dbReference>
<dbReference type="SMART" id="SM00387">
    <property type="entry name" value="HATPase_c"/>
    <property type="match status" value="1"/>
</dbReference>
<dbReference type="SMART" id="SM00388">
    <property type="entry name" value="HisKA"/>
    <property type="match status" value="1"/>
</dbReference>
<keyword evidence="7" id="KW-0067">ATP-binding</keyword>
<dbReference type="GO" id="GO:0000155">
    <property type="term" value="F:phosphorelay sensor kinase activity"/>
    <property type="evidence" value="ECO:0007669"/>
    <property type="project" value="InterPro"/>
</dbReference>
<dbReference type="STRING" id="108003.B1C78_09760"/>
<dbReference type="SUPFAM" id="SSF55874">
    <property type="entry name" value="ATPase domain of HSP90 chaperone/DNA topoisomerase II/histidine kinase"/>
    <property type="match status" value="1"/>
</dbReference>
<dbReference type="FunFam" id="3.30.450.20:FF:000060">
    <property type="entry name" value="Sensor protein FixL"/>
    <property type="match status" value="1"/>
</dbReference>
<keyword evidence="5" id="KW-0547">Nucleotide-binding</keyword>
<reference evidence="15 16" key="1">
    <citation type="submission" date="2017-02" db="EMBL/GenBank/DDBJ databases">
        <title>Genomic diversity within the haloalkaliphilic genus Thioalkalivibrio.</title>
        <authorList>
            <person name="Ahn A.-C."/>
            <person name="Meier-Kolthoff J."/>
            <person name="Overmars L."/>
            <person name="Richter M."/>
            <person name="Woyke T."/>
            <person name="Sorokin D.Y."/>
            <person name="Muyzer G."/>
        </authorList>
    </citation>
    <scope>NUCLEOTIDE SEQUENCE [LARGE SCALE GENOMIC DNA]</scope>
    <source>
        <strain evidence="15 16">ALJD</strain>
    </source>
</reference>
<dbReference type="Gene3D" id="1.10.287.130">
    <property type="match status" value="1"/>
</dbReference>
<organism evidence="15 16">
    <name type="scientific">Thioalkalivibrio denitrificans</name>
    <dbReference type="NCBI Taxonomy" id="108003"/>
    <lineage>
        <taxon>Bacteria</taxon>
        <taxon>Pseudomonadati</taxon>
        <taxon>Pseudomonadota</taxon>
        <taxon>Gammaproteobacteria</taxon>
        <taxon>Chromatiales</taxon>
        <taxon>Ectothiorhodospiraceae</taxon>
        <taxon>Thioalkalivibrio</taxon>
    </lineage>
</organism>
<dbReference type="Pfam" id="PF00512">
    <property type="entry name" value="HisKA"/>
    <property type="match status" value="1"/>
</dbReference>
<dbReference type="CDD" id="cd00082">
    <property type="entry name" value="HisKA"/>
    <property type="match status" value="1"/>
</dbReference>
<dbReference type="GO" id="GO:0006355">
    <property type="term" value="P:regulation of DNA-templated transcription"/>
    <property type="evidence" value="ECO:0007669"/>
    <property type="project" value="InterPro"/>
</dbReference>
<evidence type="ECO:0000256" key="2">
    <source>
        <dbReference type="ARBA" id="ARBA00012438"/>
    </source>
</evidence>
<evidence type="ECO:0000256" key="10">
    <source>
        <dbReference type="ARBA" id="ARBA00070616"/>
    </source>
</evidence>
<dbReference type="FunFam" id="3.30.565.10:FF:000006">
    <property type="entry name" value="Sensor histidine kinase WalK"/>
    <property type="match status" value="1"/>
</dbReference>
<dbReference type="InterPro" id="IPR050351">
    <property type="entry name" value="BphY/WalK/GraS-like"/>
</dbReference>
<dbReference type="GO" id="GO:0030295">
    <property type="term" value="F:protein kinase activator activity"/>
    <property type="evidence" value="ECO:0007669"/>
    <property type="project" value="TreeGrafter"/>
</dbReference>
<keyword evidence="4" id="KW-0808">Transferase</keyword>
<evidence type="ECO:0000313" key="16">
    <source>
        <dbReference type="Proteomes" id="UP000189462"/>
    </source>
</evidence>
<evidence type="ECO:0000256" key="1">
    <source>
        <dbReference type="ARBA" id="ARBA00000085"/>
    </source>
</evidence>
<dbReference type="Pfam" id="PF05227">
    <property type="entry name" value="CHASE3"/>
    <property type="match status" value="1"/>
</dbReference>
<dbReference type="PANTHER" id="PTHR42878:SF15">
    <property type="entry name" value="BACTERIOPHYTOCHROME"/>
    <property type="match status" value="1"/>
</dbReference>
<evidence type="ECO:0000256" key="11">
    <source>
        <dbReference type="SAM" id="Phobius"/>
    </source>
</evidence>
<comment type="catalytic activity">
    <reaction evidence="1">
        <text>ATP + protein L-histidine = ADP + protein N-phospho-L-histidine.</text>
        <dbReference type="EC" id="2.7.13.3"/>
    </reaction>
</comment>
<dbReference type="InterPro" id="IPR035965">
    <property type="entry name" value="PAS-like_dom_sf"/>
</dbReference>
<dbReference type="InterPro" id="IPR036890">
    <property type="entry name" value="HATPase_C_sf"/>
</dbReference>
<dbReference type="InterPro" id="IPR005467">
    <property type="entry name" value="His_kinase_dom"/>
</dbReference>
<dbReference type="Gene3D" id="3.30.565.10">
    <property type="entry name" value="Histidine kinase-like ATPase, C-terminal domain"/>
    <property type="match status" value="1"/>
</dbReference>
<keyword evidence="3" id="KW-0597">Phosphoprotein</keyword>
<evidence type="ECO:0000256" key="9">
    <source>
        <dbReference type="ARBA" id="ARBA00059827"/>
    </source>
</evidence>
<dbReference type="SUPFAM" id="SSF47384">
    <property type="entry name" value="Homodimeric domain of signal transducing histidine kinase"/>
    <property type="match status" value="1"/>
</dbReference>
<dbReference type="PRINTS" id="PR00344">
    <property type="entry name" value="BCTRLSENSOR"/>
</dbReference>
<evidence type="ECO:0000256" key="3">
    <source>
        <dbReference type="ARBA" id="ARBA00022553"/>
    </source>
</evidence>
<comment type="function">
    <text evidence="9">Putative oxygen sensor; modulates the activity of FixJ, a transcriptional activator of nitrogen fixation fixK gene. FixL probably acts as a kinase that phosphorylates FixJ.</text>
</comment>
<keyword evidence="11" id="KW-1133">Transmembrane helix</keyword>
<evidence type="ECO:0000259" key="14">
    <source>
        <dbReference type="PROSITE" id="PS50113"/>
    </source>
</evidence>
<dbReference type="InterPro" id="IPR000014">
    <property type="entry name" value="PAS"/>
</dbReference>
<evidence type="ECO:0000256" key="4">
    <source>
        <dbReference type="ARBA" id="ARBA00022679"/>
    </source>
</evidence>
<dbReference type="GO" id="GO:0005524">
    <property type="term" value="F:ATP binding"/>
    <property type="evidence" value="ECO:0007669"/>
    <property type="project" value="UniProtKB-KW"/>
</dbReference>
<dbReference type="GO" id="GO:0000156">
    <property type="term" value="F:phosphorelay response regulator activity"/>
    <property type="evidence" value="ECO:0007669"/>
    <property type="project" value="TreeGrafter"/>
</dbReference>
<dbReference type="InterPro" id="IPR000700">
    <property type="entry name" value="PAS-assoc_C"/>
</dbReference>
<keyword evidence="16" id="KW-1185">Reference proteome</keyword>
<dbReference type="PROSITE" id="PS50113">
    <property type="entry name" value="PAC"/>
    <property type="match status" value="1"/>
</dbReference>
<accession>A0A1V3NGG6</accession>
<dbReference type="Pfam" id="PF02518">
    <property type="entry name" value="HATPase_c"/>
    <property type="match status" value="1"/>
</dbReference>
<dbReference type="Gene3D" id="3.30.450.20">
    <property type="entry name" value="PAS domain"/>
    <property type="match status" value="1"/>
</dbReference>
<keyword evidence="11" id="KW-0812">Transmembrane</keyword>
<evidence type="ECO:0000256" key="8">
    <source>
        <dbReference type="ARBA" id="ARBA00023136"/>
    </source>
</evidence>
<feature type="domain" description="PAC" evidence="14">
    <location>
        <begin position="292"/>
        <end position="342"/>
    </location>
</feature>
<dbReference type="SUPFAM" id="SSF55785">
    <property type="entry name" value="PYP-like sensor domain (PAS domain)"/>
    <property type="match status" value="1"/>
</dbReference>
<evidence type="ECO:0000259" key="13">
    <source>
        <dbReference type="PROSITE" id="PS50112"/>
    </source>
</evidence>
<dbReference type="NCBIfam" id="TIGR00229">
    <property type="entry name" value="sensory_box"/>
    <property type="match status" value="1"/>
</dbReference>
<dbReference type="GO" id="GO:0007234">
    <property type="term" value="P:osmosensory signaling via phosphorelay pathway"/>
    <property type="evidence" value="ECO:0007669"/>
    <property type="project" value="TreeGrafter"/>
</dbReference>
<dbReference type="InterPro" id="IPR013767">
    <property type="entry name" value="PAS_fold"/>
</dbReference>
<feature type="domain" description="Histidine kinase" evidence="12">
    <location>
        <begin position="360"/>
        <end position="571"/>
    </location>
</feature>
<comment type="caution">
    <text evidence="15">The sequence shown here is derived from an EMBL/GenBank/DDBJ whole genome shotgun (WGS) entry which is preliminary data.</text>
</comment>
<dbReference type="CDD" id="cd19410">
    <property type="entry name" value="HK9-like_sensor"/>
    <property type="match status" value="1"/>
</dbReference>
<feature type="domain" description="PAS" evidence="13">
    <location>
        <begin position="215"/>
        <end position="285"/>
    </location>
</feature>
<dbReference type="InterPro" id="IPR003594">
    <property type="entry name" value="HATPase_dom"/>
</dbReference>
<evidence type="ECO:0000256" key="6">
    <source>
        <dbReference type="ARBA" id="ARBA00022777"/>
    </source>
</evidence>
<sequence length="581" mass="64470">MRQWQTESKVLAGFALAIVVLAVVGAGLYRTMVDFIDTSEAVAGSQKALTTLEAVYSLMNQAESHQRIYLLLGMTEYLDLRQETVARVHGQVTELVEMLGGDPELSAHLPELERLVGVRLALLDNVLEVRRTRGFQAGQWQLAASPGREEMRRLGEHVVFMQGELTAHLQQRQQAAQAGARRTLSMLGLLLVLAVASLTALYLRIRRESRDRRDGEQRLRAVVDTAADGIVTIDARGRIESFNRAAERLFGYAASEVIGGNVSRLMPEPERSRHDGYLKRYLDTGEARIIGTGREVTGLRKDGGLIPVSLAVSEVKLGARRLFTGILHDLTERKRAEQRQARLIGELHDANEELKNFAYVVSHDLKAPLRAVGSLADWLASDYADRLDDQGREYLDLMKSRVTRMDALIDGILEYSRVGRIQEMRTAVDLDTLVPEVVHLLAPPAGVQVTVEGPLPAVIGERVRLQQVFQNLIGNALKHLDKPEGHIRVACADDGDHWRFSVSDDGPGIEPRHQERIFQLFQVLTPRDRKESTGVGLALVRKIVELHGGRVWVESTPGEGAAFFFTLSKSGPPDRGGEQQP</sequence>
<dbReference type="CDD" id="cd00130">
    <property type="entry name" value="PAS"/>
    <property type="match status" value="1"/>
</dbReference>
<dbReference type="EMBL" id="MVBK01000056">
    <property type="protein sequence ID" value="OOG23932.1"/>
    <property type="molecule type" value="Genomic_DNA"/>
</dbReference>
<dbReference type="OrthoDB" id="6017161at2"/>
<dbReference type="PROSITE" id="PS50112">
    <property type="entry name" value="PAS"/>
    <property type="match status" value="1"/>
</dbReference>
<evidence type="ECO:0000259" key="12">
    <source>
        <dbReference type="PROSITE" id="PS50109"/>
    </source>
</evidence>
<dbReference type="PROSITE" id="PS50109">
    <property type="entry name" value="HIS_KIN"/>
    <property type="match status" value="1"/>
</dbReference>
<dbReference type="GO" id="GO:0005886">
    <property type="term" value="C:plasma membrane"/>
    <property type="evidence" value="ECO:0007669"/>
    <property type="project" value="UniProtKB-ARBA"/>
</dbReference>
<proteinExistence type="predicted"/>
<dbReference type="EC" id="2.7.13.3" evidence="2"/>
<dbReference type="Pfam" id="PF00989">
    <property type="entry name" value="PAS"/>
    <property type="match status" value="1"/>
</dbReference>
<protein>
    <recommendedName>
        <fullName evidence="10">Sensor protein FixL</fullName>
        <ecNumber evidence="2">2.7.13.3</ecNumber>
    </recommendedName>
</protein>
<gene>
    <name evidence="15" type="ORF">B1C78_09760</name>
</gene>
<dbReference type="InterPro" id="IPR036097">
    <property type="entry name" value="HisK_dim/P_sf"/>
</dbReference>
<keyword evidence="8 11" id="KW-0472">Membrane</keyword>
<dbReference type="AlphaFoldDB" id="A0A1V3NGG6"/>
<evidence type="ECO:0000313" key="15">
    <source>
        <dbReference type="EMBL" id="OOG23932.1"/>
    </source>
</evidence>
<dbReference type="PANTHER" id="PTHR42878">
    <property type="entry name" value="TWO-COMPONENT HISTIDINE KINASE"/>
    <property type="match status" value="1"/>
</dbReference>
<dbReference type="InterPro" id="IPR004358">
    <property type="entry name" value="Sig_transdc_His_kin-like_C"/>
</dbReference>
<dbReference type="SMART" id="SM00091">
    <property type="entry name" value="PAS"/>
    <property type="match status" value="1"/>
</dbReference>